<keyword evidence="1" id="KW-0812">Transmembrane</keyword>
<protein>
    <submittedName>
        <fullName evidence="2">Uncharacterized protein</fullName>
    </submittedName>
</protein>
<dbReference type="Proteomes" id="UP000192468">
    <property type="component" value="Unassembled WGS sequence"/>
</dbReference>
<dbReference type="STRING" id="1121291.SAMN02745134_03101"/>
<reference evidence="2 3" key="1">
    <citation type="submission" date="2017-04" db="EMBL/GenBank/DDBJ databases">
        <authorList>
            <person name="Afonso C.L."/>
            <person name="Miller P.J."/>
            <person name="Scott M.A."/>
            <person name="Spackman E."/>
            <person name="Goraichik I."/>
            <person name="Dimitrov K.M."/>
            <person name="Suarez D.L."/>
            <person name="Swayne D.E."/>
        </authorList>
    </citation>
    <scope>NUCLEOTIDE SEQUENCE [LARGE SCALE GENOMIC DNA]</scope>
    <source>
        <strain evidence="2 3">DSM 12555</strain>
    </source>
</reference>
<name>A0A1W1XTD7_9CLOT</name>
<dbReference type="EMBL" id="FWXH01000016">
    <property type="protein sequence ID" value="SMC27240.1"/>
    <property type="molecule type" value="Genomic_DNA"/>
</dbReference>
<organism evidence="2 3">
    <name type="scientific">Clostridium acidisoli DSM 12555</name>
    <dbReference type="NCBI Taxonomy" id="1121291"/>
    <lineage>
        <taxon>Bacteria</taxon>
        <taxon>Bacillati</taxon>
        <taxon>Bacillota</taxon>
        <taxon>Clostridia</taxon>
        <taxon>Eubacteriales</taxon>
        <taxon>Clostridiaceae</taxon>
        <taxon>Clostridium</taxon>
    </lineage>
</organism>
<proteinExistence type="predicted"/>
<dbReference type="AlphaFoldDB" id="A0A1W1XTD7"/>
<keyword evidence="1" id="KW-0472">Membrane</keyword>
<evidence type="ECO:0000256" key="1">
    <source>
        <dbReference type="SAM" id="Phobius"/>
    </source>
</evidence>
<keyword evidence="3" id="KW-1185">Reference proteome</keyword>
<sequence length="87" mass="9922">MPQQEVVFTVEVLAVNHILEVLAVEVLAKVHLHLAAKVVEDGLDTIILQIRVPQIQVPQNVHLYQYLYHFFIVVITEGMVAVYPYSK</sequence>
<evidence type="ECO:0000313" key="3">
    <source>
        <dbReference type="Proteomes" id="UP000192468"/>
    </source>
</evidence>
<gene>
    <name evidence="2" type="ORF">SAMN02745134_03101</name>
</gene>
<keyword evidence="1" id="KW-1133">Transmembrane helix</keyword>
<feature type="transmembrane region" description="Helical" evidence="1">
    <location>
        <begin position="66"/>
        <end position="85"/>
    </location>
</feature>
<accession>A0A1W1XTD7</accession>
<evidence type="ECO:0000313" key="2">
    <source>
        <dbReference type="EMBL" id="SMC27240.1"/>
    </source>
</evidence>